<reference evidence="11" key="2">
    <citation type="submission" date="2009-08" db="EMBL/GenBank/DDBJ databases">
        <authorList>
            <person name="Shrivastava S."/>
            <person name="Brinkac L.M."/>
            <person name="Dodson R.J."/>
            <person name="Harkins D.M."/>
            <person name="Durkin A.S."/>
            <person name="Sutton G."/>
        </authorList>
    </citation>
    <scope>NUCLEOTIDE SEQUENCE</scope>
    <source>
        <strain evidence="11">Eklund 17B</strain>
    </source>
</reference>
<dbReference type="PROSITE" id="PS50928">
    <property type="entry name" value="ABC_TM1"/>
    <property type="match status" value="1"/>
</dbReference>
<dbReference type="InterPro" id="IPR035906">
    <property type="entry name" value="MetI-like_sf"/>
</dbReference>
<dbReference type="CDD" id="cd06261">
    <property type="entry name" value="TM_PBP2"/>
    <property type="match status" value="1"/>
</dbReference>
<evidence type="ECO:0000256" key="7">
    <source>
        <dbReference type="ARBA" id="ARBA00022989"/>
    </source>
</evidence>
<dbReference type="Gene3D" id="1.10.3720.10">
    <property type="entry name" value="MetI-like"/>
    <property type="match status" value="1"/>
</dbReference>
<keyword evidence="8 9" id="KW-0472">Membrane</keyword>
<evidence type="ECO:0000313" key="11">
    <source>
        <dbReference type="EMBL" id="ACD22402.1"/>
    </source>
</evidence>
<feature type="transmembrane region" description="Helical" evidence="9">
    <location>
        <begin position="132"/>
        <end position="154"/>
    </location>
</feature>
<name>B2TMA0_CLOBB</name>
<dbReference type="EMBL" id="CP001056">
    <property type="protein sequence ID" value="ACD22402.1"/>
    <property type="molecule type" value="Genomic_DNA"/>
</dbReference>
<dbReference type="PANTHER" id="PTHR32243:SF50">
    <property type="entry name" value="MALTOSE_MALTODEXTRIN TRANSPORT SYSTEM PERMEASE PROTEIN MALG"/>
    <property type="match status" value="1"/>
</dbReference>
<dbReference type="GO" id="GO:0015423">
    <property type="term" value="F:ABC-type maltose transporter activity"/>
    <property type="evidence" value="ECO:0007669"/>
    <property type="project" value="TreeGrafter"/>
</dbReference>
<dbReference type="GO" id="GO:0042956">
    <property type="term" value="P:maltodextrin transmembrane transport"/>
    <property type="evidence" value="ECO:0007669"/>
    <property type="project" value="TreeGrafter"/>
</dbReference>
<dbReference type="AlphaFoldDB" id="B2TMA0"/>
<reference evidence="11" key="1">
    <citation type="submission" date="2009-06" db="EMBL/GenBank/DDBJ databases">
        <authorList>
            <consortium name="US DOE Joint Genome Institute (JGI-PGF)"/>
            <person name="Lucas S."/>
            <person name="Copeland A."/>
            <person name="Lapidus A."/>
            <person name="Glavina del Rio T."/>
            <person name="Dalin E."/>
            <person name="Tice H."/>
            <person name="Bruce D."/>
            <person name="Goodwin L."/>
            <person name="Pitluck S."/>
            <person name="Kyrpides N."/>
            <person name="Mavromatis K."/>
            <person name="Ivanova N."/>
            <person name="Saunders E."/>
            <person name="Brettin T."/>
            <person name="Detter J.C."/>
            <person name="Han C."/>
            <person name="Larimer F."/>
            <person name="Land M."/>
            <person name="Hauser L."/>
            <person name="Markowitz V."/>
            <person name="Cheng J.-F."/>
            <person name="Hugenholtz P."/>
            <person name="Woyke T."/>
            <person name="Wu D."/>
            <person name="Gronow S."/>
            <person name="Klenk H.-P."/>
            <person name="Eisen J.A."/>
        </authorList>
    </citation>
    <scope>NUCLEOTIDE SEQUENCE</scope>
    <source>
        <strain evidence="11">Eklund 17B</strain>
    </source>
</reference>
<evidence type="ECO:0000259" key="10">
    <source>
        <dbReference type="PROSITE" id="PS50928"/>
    </source>
</evidence>
<dbReference type="PANTHER" id="PTHR32243">
    <property type="entry name" value="MALTOSE TRANSPORT SYSTEM PERMEASE-RELATED"/>
    <property type="match status" value="1"/>
</dbReference>
<comment type="subcellular location">
    <subcellularLocation>
        <location evidence="1 9">Cell membrane</location>
        <topology evidence="1 9">Multi-pass membrane protein</topology>
    </subcellularLocation>
</comment>
<feature type="transmembrane region" description="Helical" evidence="9">
    <location>
        <begin position="12"/>
        <end position="30"/>
    </location>
</feature>
<feature type="domain" description="ABC transmembrane type-1" evidence="10">
    <location>
        <begin position="67"/>
        <end position="259"/>
    </location>
</feature>
<keyword evidence="5" id="KW-0762">Sugar transport</keyword>
<evidence type="ECO:0000256" key="4">
    <source>
        <dbReference type="ARBA" id="ARBA00022475"/>
    </source>
</evidence>
<feature type="transmembrane region" description="Helical" evidence="9">
    <location>
        <begin position="104"/>
        <end position="126"/>
    </location>
</feature>
<keyword evidence="4" id="KW-1003">Cell membrane</keyword>
<feature type="transmembrane region" description="Helical" evidence="9">
    <location>
        <begin position="65"/>
        <end position="92"/>
    </location>
</feature>
<protein>
    <submittedName>
        <fullName evidence="11">Maltose:maltodextrin transport system permease</fullName>
    </submittedName>
</protein>
<evidence type="ECO:0000256" key="8">
    <source>
        <dbReference type="ARBA" id="ARBA00023136"/>
    </source>
</evidence>
<dbReference type="InterPro" id="IPR050901">
    <property type="entry name" value="BP-dep_ABC_trans_perm"/>
</dbReference>
<keyword evidence="7 9" id="KW-1133">Transmembrane helix</keyword>
<dbReference type="InterPro" id="IPR000515">
    <property type="entry name" value="MetI-like"/>
</dbReference>
<dbReference type="SUPFAM" id="SSF161098">
    <property type="entry name" value="MetI-like"/>
    <property type="match status" value="1"/>
</dbReference>
<evidence type="ECO:0000256" key="6">
    <source>
        <dbReference type="ARBA" id="ARBA00022692"/>
    </source>
</evidence>
<gene>
    <name evidence="11" type="ordered locus">CLL_A2024</name>
</gene>
<dbReference type="KEGG" id="cbk:CLL_A2024"/>
<accession>B2TMA0</accession>
<dbReference type="Pfam" id="PF00528">
    <property type="entry name" value="BPD_transp_1"/>
    <property type="match status" value="1"/>
</dbReference>
<feature type="transmembrane region" description="Helical" evidence="9">
    <location>
        <begin position="236"/>
        <end position="259"/>
    </location>
</feature>
<comment type="similarity">
    <text evidence="2">Belongs to the binding-protein-dependent transport system permease family. MalFG subfamily.</text>
</comment>
<evidence type="ECO:0000256" key="2">
    <source>
        <dbReference type="ARBA" id="ARBA00009047"/>
    </source>
</evidence>
<proteinExistence type="inferred from homology"/>
<organism evidence="11">
    <name type="scientific">Clostridium botulinum (strain Eklund 17B / Type B)</name>
    <dbReference type="NCBI Taxonomy" id="935198"/>
    <lineage>
        <taxon>Bacteria</taxon>
        <taxon>Bacillati</taxon>
        <taxon>Bacillota</taxon>
        <taxon>Clostridia</taxon>
        <taxon>Eubacteriales</taxon>
        <taxon>Clostridiaceae</taxon>
        <taxon>Clostridium</taxon>
    </lineage>
</organism>
<evidence type="ECO:0000256" key="5">
    <source>
        <dbReference type="ARBA" id="ARBA00022597"/>
    </source>
</evidence>
<evidence type="ECO:0000256" key="3">
    <source>
        <dbReference type="ARBA" id="ARBA00022448"/>
    </source>
</evidence>
<keyword evidence="3 9" id="KW-0813">Transport</keyword>
<dbReference type="HOGENOM" id="CLU_016047_1_2_9"/>
<evidence type="ECO:0000256" key="1">
    <source>
        <dbReference type="ARBA" id="ARBA00004651"/>
    </source>
</evidence>
<evidence type="ECO:0000256" key="9">
    <source>
        <dbReference type="RuleBase" id="RU363032"/>
    </source>
</evidence>
<sequence>MKKKITTVLLHLELIIMSLLILIPVFWIIMSSFNKEGGLSSASLMQTEFTLNNYKRLFTETNYSIWFYNTLKIAIISSVVSVILILITAWIISRFNFRGKKQGLLTIMILSMFPTFLSMTAIYTLFLSLGLIGKPISLILVYSVGAIPYNTWLVKGYLDGIPMSIDEAAYMDGCSKIKTFFKIILPMSKPIITYCAVSQFMFPWMDYILPNILLSNDNTKTVAIGLFALINGKESINFTLFAAGAVLIAIPITIVFIIFQRYLVQGVTSGADKG</sequence>
<keyword evidence="6 9" id="KW-0812">Transmembrane</keyword>
<dbReference type="GO" id="GO:0005886">
    <property type="term" value="C:plasma membrane"/>
    <property type="evidence" value="ECO:0007669"/>
    <property type="project" value="UniProtKB-SubCell"/>
</dbReference>